<proteinExistence type="predicted"/>
<evidence type="ECO:0000313" key="2">
    <source>
        <dbReference type="Proteomes" id="UP001249851"/>
    </source>
</evidence>
<protein>
    <submittedName>
        <fullName evidence="1">Uncharacterized protein</fullName>
    </submittedName>
</protein>
<accession>A0AAD9QIL7</accession>
<dbReference type="EMBL" id="JARQWQ010000032">
    <property type="protein sequence ID" value="KAK2561591.1"/>
    <property type="molecule type" value="Genomic_DNA"/>
</dbReference>
<name>A0AAD9QIL7_ACRCE</name>
<sequence length="276" mass="32144">MLPDKNGFPLKEHNLEMNLKVKNMTNMEQKYLIGEEKKAKLLKKYSMTFDSKRIIQKTTKNLIIRHDQQYYEGFLRIENFFLPCTRPQNFGVHLPVPQLWLHRLQFQCNSTRILADSLQSMLTSAKNHHMRLSVTAEDFKRDAFNCISKVLQAQSIVNFLKYKRQISCDRSQVSCDRSPGLRSLRTMYNGLKQPEGNLGKVFPPALETANGEDIVSEPEQKHEFGPILMFFLDQCNTNGHNIRSPKQNTFTGQEQQRKFSQQFPTATFKSEVYTEL</sequence>
<gene>
    <name evidence="1" type="ORF">P5673_015576</name>
</gene>
<reference evidence="1" key="1">
    <citation type="journal article" date="2023" name="G3 (Bethesda)">
        <title>Whole genome assembly and annotation of the endangered Caribbean coral Acropora cervicornis.</title>
        <authorList>
            <person name="Selwyn J.D."/>
            <person name="Vollmer S.V."/>
        </authorList>
    </citation>
    <scope>NUCLEOTIDE SEQUENCE</scope>
    <source>
        <strain evidence="1">K2</strain>
    </source>
</reference>
<evidence type="ECO:0000313" key="1">
    <source>
        <dbReference type="EMBL" id="KAK2561591.1"/>
    </source>
</evidence>
<comment type="caution">
    <text evidence="1">The sequence shown here is derived from an EMBL/GenBank/DDBJ whole genome shotgun (WGS) entry which is preliminary data.</text>
</comment>
<organism evidence="1 2">
    <name type="scientific">Acropora cervicornis</name>
    <name type="common">Staghorn coral</name>
    <dbReference type="NCBI Taxonomy" id="6130"/>
    <lineage>
        <taxon>Eukaryota</taxon>
        <taxon>Metazoa</taxon>
        <taxon>Cnidaria</taxon>
        <taxon>Anthozoa</taxon>
        <taxon>Hexacorallia</taxon>
        <taxon>Scleractinia</taxon>
        <taxon>Astrocoeniina</taxon>
        <taxon>Acroporidae</taxon>
        <taxon>Acropora</taxon>
    </lineage>
</organism>
<keyword evidence="2" id="KW-1185">Reference proteome</keyword>
<dbReference type="Proteomes" id="UP001249851">
    <property type="component" value="Unassembled WGS sequence"/>
</dbReference>
<dbReference type="AlphaFoldDB" id="A0AAD9QIL7"/>
<reference evidence="1" key="2">
    <citation type="journal article" date="2023" name="Science">
        <title>Genomic signatures of disease resistance in endangered staghorn corals.</title>
        <authorList>
            <person name="Vollmer S.V."/>
            <person name="Selwyn J.D."/>
            <person name="Despard B.A."/>
            <person name="Roesel C.L."/>
        </authorList>
    </citation>
    <scope>NUCLEOTIDE SEQUENCE</scope>
    <source>
        <strain evidence="1">K2</strain>
    </source>
</reference>